<sequence length="125" mass="13978">MTKITVSPDCGNAPKKQFLKEIIIAFAKGNTAFLTESVTDRIVWNLIGDRIIEGKEKFTDEIGKTKIRKVSELIIDKIVTHGKEGALNGIVKMQNGKKYAFSDFYEFSGVKATKVKAITSYFIEI</sequence>
<dbReference type="RefSeq" id="WP_187965121.1">
    <property type="nucleotide sequence ID" value="NZ_JACVDC010000018.1"/>
</dbReference>
<comment type="caution">
    <text evidence="1">The sequence shown here is derived from an EMBL/GenBank/DDBJ whole genome shotgun (WGS) entry which is preliminary data.</text>
</comment>
<dbReference type="Proteomes" id="UP000653730">
    <property type="component" value="Unassembled WGS sequence"/>
</dbReference>
<dbReference type="AlphaFoldDB" id="A0A926Q3G0"/>
<protein>
    <submittedName>
        <fullName evidence="1">Nuclear transport factor 2 family protein</fullName>
    </submittedName>
</protein>
<accession>A0A926Q3G0</accession>
<dbReference type="Gene3D" id="3.10.450.50">
    <property type="match status" value="1"/>
</dbReference>
<organism evidence="1 2">
    <name type="scientific">Sinomicrobium weinanense</name>
    <dbReference type="NCBI Taxonomy" id="2842200"/>
    <lineage>
        <taxon>Bacteria</taxon>
        <taxon>Pseudomonadati</taxon>
        <taxon>Bacteroidota</taxon>
        <taxon>Flavobacteriia</taxon>
        <taxon>Flavobacteriales</taxon>
        <taxon>Flavobacteriaceae</taxon>
        <taxon>Sinomicrobium</taxon>
    </lineage>
</organism>
<reference evidence="1 2" key="1">
    <citation type="submission" date="2020-09" db="EMBL/GenBank/DDBJ databases">
        <title>Sinomicrobium weinanense sp. nov., a halophilic bacteria isolated from saline-alkali soil.</title>
        <authorList>
            <person name="Wu P."/>
            <person name="Ren H."/>
            <person name="Mei Y."/>
            <person name="Liang Y."/>
            <person name="Chen Z."/>
        </authorList>
    </citation>
    <scope>NUCLEOTIDE SEQUENCE [LARGE SCALE GENOMIC DNA]</scope>
    <source>
        <strain evidence="1 2">FJxs</strain>
    </source>
</reference>
<dbReference type="EMBL" id="JACVDC010000018">
    <property type="protein sequence ID" value="MBC9795971.1"/>
    <property type="molecule type" value="Genomic_DNA"/>
</dbReference>
<name>A0A926Q3G0_9FLAO</name>
<keyword evidence="2" id="KW-1185">Reference proteome</keyword>
<proteinExistence type="predicted"/>
<gene>
    <name evidence="1" type="ORF">IBL28_08340</name>
</gene>
<evidence type="ECO:0000313" key="1">
    <source>
        <dbReference type="EMBL" id="MBC9795971.1"/>
    </source>
</evidence>
<evidence type="ECO:0000313" key="2">
    <source>
        <dbReference type="Proteomes" id="UP000653730"/>
    </source>
</evidence>